<dbReference type="GO" id="GO:0006744">
    <property type="term" value="P:ubiquinone biosynthetic process"/>
    <property type="evidence" value="ECO:0007669"/>
    <property type="project" value="UniProtKB-UniPathway"/>
</dbReference>
<dbReference type="NCBIfam" id="TIGR01988">
    <property type="entry name" value="Ubi-OHases"/>
    <property type="match status" value="1"/>
</dbReference>
<dbReference type="InterPro" id="IPR036188">
    <property type="entry name" value="FAD/NAD-bd_sf"/>
</dbReference>
<dbReference type="EMBL" id="FQUE01000003">
    <property type="protein sequence ID" value="SHF04116.1"/>
    <property type="molecule type" value="Genomic_DNA"/>
</dbReference>
<dbReference type="Gene3D" id="3.50.50.60">
    <property type="entry name" value="FAD/NAD(P)-binding domain"/>
    <property type="match status" value="2"/>
</dbReference>
<keyword evidence="10" id="KW-1185">Reference proteome</keyword>
<protein>
    <submittedName>
        <fullName evidence="9">2-octaprenyl-6-methoxyphenol hydroxylase</fullName>
    </submittedName>
</protein>
<dbReference type="GO" id="GO:0071949">
    <property type="term" value="F:FAD binding"/>
    <property type="evidence" value="ECO:0007669"/>
    <property type="project" value="InterPro"/>
</dbReference>
<dbReference type="InterPro" id="IPR018168">
    <property type="entry name" value="Ubi_Hdrlase_CS"/>
</dbReference>
<name>A0A1M4YF69_LOKAT</name>
<dbReference type="UniPathway" id="UPA00232"/>
<dbReference type="PANTHER" id="PTHR43876:SF7">
    <property type="entry name" value="UBIQUINONE BIOSYNTHESIS MONOOXYGENASE COQ6, MITOCHONDRIAL"/>
    <property type="match status" value="1"/>
</dbReference>
<comment type="pathway">
    <text evidence="2">Cofactor biosynthesis; ubiquinone biosynthesis.</text>
</comment>
<dbReference type="GO" id="GO:0016705">
    <property type="term" value="F:oxidoreductase activity, acting on paired donors, with incorporation or reduction of molecular oxygen"/>
    <property type="evidence" value="ECO:0007669"/>
    <property type="project" value="InterPro"/>
</dbReference>
<dbReference type="AlphaFoldDB" id="A0A1M4YF69"/>
<proteinExistence type="inferred from homology"/>
<keyword evidence="6" id="KW-0560">Oxidoreductase</keyword>
<evidence type="ECO:0000256" key="5">
    <source>
        <dbReference type="ARBA" id="ARBA00022827"/>
    </source>
</evidence>
<accession>A0A1M4YF69</accession>
<evidence type="ECO:0000256" key="7">
    <source>
        <dbReference type="ARBA" id="ARBA00023033"/>
    </source>
</evidence>
<dbReference type="PROSITE" id="PS01304">
    <property type="entry name" value="UBIH"/>
    <property type="match status" value="1"/>
</dbReference>
<dbReference type="STRING" id="366533.SAMN05444339_10391"/>
<dbReference type="InterPro" id="IPR051205">
    <property type="entry name" value="UbiH/COQ6_monooxygenase"/>
</dbReference>
<evidence type="ECO:0000256" key="2">
    <source>
        <dbReference type="ARBA" id="ARBA00004749"/>
    </source>
</evidence>
<sequence length="415" mass="44574">MDNPARTSICQAMEQTDIIIVGGGLNGPVLALAAAQAGLRVIVIDTVTPDTHRKRDFDGRAYAIALGSMRLLRGIGLWDAVKADAQPMLDIKVTDGRAGEGASPWMMHFDHAEVEEVPMGWLIEDRHLRAALLDAIAGSDRITHLTGRSVTAQAVTGGGVTVTLDDCETRTARLLVGCDGRGSGVARRAGISRTGWDYDQIALVCAVEHDMPHDGVAHQFFMPGGPLAILPLTGNRSSVVWSEQADRARAMIAMDDTAFLDALRPAFGSFLGEIRLVGERFSYPLGLTLANSLTAPRTALVGDAAHGIHPIAGQGLNAGLRDVAALAHVLEEARMRGEDIGSSVVLDRYQIWRRSEATRLAIATDAFNRLFSNDNPVLRGLRDLGMGAINAMPGLRRRFIREAAGLNGDLPRLMR</sequence>
<dbReference type="InterPro" id="IPR010971">
    <property type="entry name" value="UbiH/COQ6"/>
</dbReference>
<evidence type="ECO:0000256" key="1">
    <source>
        <dbReference type="ARBA" id="ARBA00001974"/>
    </source>
</evidence>
<evidence type="ECO:0000256" key="3">
    <source>
        <dbReference type="ARBA" id="ARBA00005349"/>
    </source>
</evidence>
<gene>
    <name evidence="9" type="ORF">SAMN05444339_10391</name>
</gene>
<feature type="domain" description="FAD-binding" evidence="8">
    <location>
        <begin position="16"/>
        <end position="360"/>
    </location>
</feature>
<evidence type="ECO:0000256" key="6">
    <source>
        <dbReference type="ARBA" id="ARBA00023002"/>
    </source>
</evidence>
<comment type="similarity">
    <text evidence="3">Belongs to the UbiH/COQ6 family.</text>
</comment>
<dbReference type="RefSeq" id="WP_072856775.1">
    <property type="nucleotide sequence ID" value="NZ_FQUE01000003.1"/>
</dbReference>
<keyword evidence="7" id="KW-0503">Monooxygenase</keyword>
<dbReference type="GO" id="GO:0110142">
    <property type="term" value="C:ubiquinone biosynthesis complex"/>
    <property type="evidence" value="ECO:0007669"/>
    <property type="project" value="UniProtKB-ARBA"/>
</dbReference>
<evidence type="ECO:0000313" key="10">
    <source>
        <dbReference type="Proteomes" id="UP000183987"/>
    </source>
</evidence>
<dbReference type="OrthoDB" id="9796623at2"/>
<dbReference type="Proteomes" id="UP000183987">
    <property type="component" value="Unassembled WGS sequence"/>
</dbReference>
<comment type="cofactor">
    <cofactor evidence="1">
        <name>FAD</name>
        <dbReference type="ChEBI" id="CHEBI:57692"/>
    </cofactor>
</comment>
<evidence type="ECO:0000313" key="9">
    <source>
        <dbReference type="EMBL" id="SHF04116.1"/>
    </source>
</evidence>
<organism evidence="9 10">
    <name type="scientific">Loktanella atrilutea</name>
    <dbReference type="NCBI Taxonomy" id="366533"/>
    <lineage>
        <taxon>Bacteria</taxon>
        <taxon>Pseudomonadati</taxon>
        <taxon>Pseudomonadota</taxon>
        <taxon>Alphaproteobacteria</taxon>
        <taxon>Rhodobacterales</taxon>
        <taxon>Roseobacteraceae</taxon>
        <taxon>Loktanella</taxon>
    </lineage>
</organism>
<keyword evidence="5" id="KW-0274">FAD</keyword>
<keyword evidence="4" id="KW-0285">Flavoprotein</keyword>
<dbReference type="SUPFAM" id="SSF51905">
    <property type="entry name" value="FAD/NAD(P)-binding domain"/>
    <property type="match status" value="1"/>
</dbReference>
<dbReference type="Pfam" id="PF01494">
    <property type="entry name" value="FAD_binding_3"/>
    <property type="match status" value="1"/>
</dbReference>
<dbReference type="FunFam" id="3.50.50.60:FF:000021">
    <property type="entry name" value="Ubiquinone biosynthesis monooxygenase COQ6"/>
    <property type="match status" value="1"/>
</dbReference>
<dbReference type="PANTHER" id="PTHR43876">
    <property type="entry name" value="UBIQUINONE BIOSYNTHESIS MONOOXYGENASE COQ6, MITOCHONDRIAL"/>
    <property type="match status" value="1"/>
</dbReference>
<dbReference type="PRINTS" id="PR00420">
    <property type="entry name" value="RNGMNOXGNASE"/>
</dbReference>
<evidence type="ECO:0000256" key="4">
    <source>
        <dbReference type="ARBA" id="ARBA00022630"/>
    </source>
</evidence>
<dbReference type="GO" id="GO:0004497">
    <property type="term" value="F:monooxygenase activity"/>
    <property type="evidence" value="ECO:0007669"/>
    <property type="project" value="UniProtKB-KW"/>
</dbReference>
<dbReference type="InterPro" id="IPR002938">
    <property type="entry name" value="FAD-bd"/>
</dbReference>
<evidence type="ECO:0000259" key="8">
    <source>
        <dbReference type="Pfam" id="PF01494"/>
    </source>
</evidence>
<reference evidence="10" key="1">
    <citation type="submission" date="2016-11" db="EMBL/GenBank/DDBJ databases">
        <authorList>
            <person name="Varghese N."/>
            <person name="Submissions S."/>
        </authorList>
    </citation>
    <scope>NUCLEOTIDE SEQUENCE [LARGE SCALE GENOMIC DNA]</scope>
    <source>
        <strain evidence="10">DSM 29326</strain>
    </source>
</reference>